<name>A0A8H5WWE0_FUSHE</name>
<evidence type="ECO:0000313" key="2">
    <source>
        <dbReference type="EMBL" id="KAF5678062.1"/>
    </source>
</evidence>
<reference evidence="2 3" key="1">
    <citation type="submission" date="2020-05" db="EMBL/GenBank/DDBJ databases">
        <title>Identification and distribution of gene clusters putatively required for synthesis of sphingolipid metabolism inhibitors in phylogenetically diverse species of the filamentous fungus Fusarium.</title>
        <authorList>
            <person name="Kim H.-S."/>
            <person name="Busman M."/>
            <person name="Brown D.W."/>
            <person name="Divon H."/>
            <person name="Uhlig S."/>
            <person name="Proctor R.H."/>
        </authorList>
    </citation>
    <scope>NUCLEOTIDE SEQUENCE [LARGE SCALE GENOMIC DNA]</scope>
    <source>
        <strain evidence="2 3">NRRL 20693</strain>
    </source>
</reference>
<accession>A0A8H5WWE0</accession>
<dbReference type="EMBL" id="JAAGWQ010000021">
    <property type="protein sequence ID" value="KAF5678062.1"/>
    <property type="molecule type" value="Genomic_DNA"/>
</dbReference>
<comment type="caution">
    <text evidence="2">The sequence shown here is derived from an EMBL/GenBank/DDBJ whole genome shotgun (WGS) entry which is preliminary data.</text>
</comment>
<keyword evidence="1" id="KW-0732">Signal</keyword>
<organism evidence="2 3">
    <name type="scientific">Fusarium heterosporum</name>
    <dbReference type="NCBI Taxonomy" id="42747"/>
    <lineage>
        <taxon>Eukaryota</taxon>
        <taxon>Fungi</taxon>
        <taxon>Dikarya</taxon>
        <taxon>Ascomycota</taxon>
        <taxon>Pezizomycotina</taxon>
        <taxon>Sordariomycetes</taxon>
        <taxon>Hypocreomycetidae</taxon>
        <taxon>Hypocreales</taxon>
        <taxon>Nectriaceae</taxon>
        <taxon>Fusarium</taxon>
        <taxon>Fusarium heterosporum species complex</taxon>
    </lineage>
</organism>
<protein>
    <submittedName>
        <fullName evidence="2">Uncharacterized protein</fullName>
    </submittedName>
</protein>
<dbReference type="OrthoDB" id="3924764at2759"/>
<proteinExistence type="predicted"/>
<evidence type="ECO:0000256" key="1">
    <source>
        <dbReference type="SAM" id="SignalP"/>
    </source>
</evidence>
<evidence type="ECO:0000313" key="3">
    <source>
        <dbReference type="Proteomes" id="UP000567885"/>
    </source>
</evidence>
<keyword evidence="3" id="KW-1185">Reference proteome</keyword>
<feature type="chain" id="PRO_5034765696" evidence="1">
    <location>
        <begin position="19"/>
        <end position="85"/>
    </location>
</feature>
<sequence>MVLKTVISAVTLTAFVAAKPYSTPCASQGICIDAINDCGVQYGGCYDICSPELSPIPPPCTPYTPTPYPTITPITPDPTITLFLD</sequence>
<feature type="signal peptide" evidence="1">
    <location>
        <begin position="1"/>
        <end position="18"/>
    </location>
</feature>
<gene>
    <name evidence="2" type="ORF">FHETE_1384</name>
</gene>
<dbReference type="AlphaFoldDB" id="A0A8H5WWE0"/>
<dbReference type="Proteomes" id="UP000567885">
    <property type="component" value="Unassembled WGS sequence"/>
</dbReference>